<feature type="domain" description="Plasmid pRiA4b Orf3-like" evidence="2">
    <location>
        <begin position="337"/>
        <end position="460"/>
    </location>
</feature>
<dbReference type="AlphaFoldDB" id="A0A4S4BNE5"/>
<organism evidence="3 4">
    <name type="scientific">Cohnella fermenti</name>
    <dbReference type="NCBI Taxonomy" id="2565925"/>
    <lineage>
        <taxon>Bacteria</taxon>
        <taxon>Bacillati</taxon>
        <taxon>Bacillota</taxon>
        <taxon>Bacilli</taxon>
        <taxon>Bacillales</taxon>
        <taxon>Paenibacillaceae</taxon>
        <taxon>Cohnella</taxon>
    </lineage>
</organism>
<dbReference type="InterPro" id="IPR024047">
    <property type="entry name" value="MM3350-like_sf"/>
</dbReference>
<dbReference type="PANTHER" id="PTHR41878:SF1">
    <property type="entry name" value="TNPR PROTEIN"/>
    <property type="match status" value="1"/>
</dbReference>
<protein>
    <submittedName>
        <fullName evidence="3">Plasmid pRiA4b ORF-3 family protein</fullName>
    </submittedName>
</protein>
<dbReference type="InterPro" id="IPR012912">
    <property type="entry name" value="Plasmid_pRiA4b_Orf3-like"/>
</dbReference>
<evidence type="ECO:0000259" key="2">
    <source>
        <dbReference type="Pfam" id="PF07929"/>
    </source>
</evidence>
<evidence type="ECO:0000313" key="3">
    <source>
        <dbReference type="EMBL" id="THF76356.1"/>
    </source>
</evidence>
<dbReference type="OrthoDB" id="9801392at2"/>
<dbReference type="Pfam" id="PF07929">
    <property type="entry name" value="PRiA4_ORF3"/>
    <property type="match status" value="1"/>
</dbReference>
<reference evidence="3 4" key="1">
    <citation type="submission" date="2019-04" db="EMBL/GenBank/DDBJ databases">
        <title>Cohnella sp. nov. isolated from preserved vegetables.</title>
        <authorList>
            <person name="Lin S.-Y."/>
            <person name="Hung M.-H."/>
            <person name="Young C.-C."/>
        </authorList>
    </citation>
    <scope>NUCLEOTIDE SEQUENCE [LARGE SCALE GENOMIC DNA]</scope>
    <source>
        <strain evidence="3 4">CC-MHH1044</strain>
    </source>
</reference>
<dbReference type="Proteomes" id="UP000310636">
    <property type="component" value="Unassembled WGS sequence"/>
</dbReference>
<sequence length="465" mass="53550">MGGSVISSEMGRPVIMTLTKQGGVLMNAGQKLIITETEPTPIVKDFTAFAAYVEKKEILLTKARGWLPRQDLLAINALMTEPEQEVTVYSDQNAYPLLALFYNLALVADLFRMEPHSSGKQTLLPTERLSVFYSLNPTEKYISLLEALWVDTDWSDLMIDYDRAPSADEVRAVFELLAELPPGSVVDDSSDFGKQLILRLRRWGHIVYCFQYFGFWAMTRNEAPLLSYVSKFAYPIKTLAPTPLFYSLCMELYRSRDLELWNLHLRQEAGDWAGFPGEPLWEDEDAGEDADEAQGEDEGEEEWEMENFADSLIHLFPAGELTRWLPRQIIEFVDCTYVLKVTLRRNCWRRIRLSSHCTLYDLHQAIQDAFDFGDDHLYAFFMDGKKWSTKFVFYSPDDTDRPTVTEAYLGELELSVGQKFLYLFDFGDEWAFTVTVEDIQAVDTREEQPQVIESRGQAPEQYKDD</sequence>
<accession>A0A4S4BNE5</accession>
<gene>
    <name evidence="3" type="ORF">E6C55_18960</name>
</gene>
<evidence type="ECO:0000256" key="1">
    <source>
        <dbReference type="SAM" id="MobiDB-lite"/>
    </source>
</evidence>
<feature type="region of interest" description="Disordered" evidence="1">
    <location>
        <begin position="445"/>
        <end position="465"/>
    </location>
</feature>
<dbReference type="SUPFAM" id="SSF159941">
    <property type="entry name" value="MM3350-like"/>
    <property type="match status" value="1"/>
</dbReference>
<dbReference type="Gene3D" id="3.10.290.30">
    <property type="entry name" value="MM3350-like"/>
    <property type="match status" value="1"/>
</dbReference>
<keyword evidence="4" id="KW-1185">Reference proteome</keyword>
<dbReference type="EMBL" id="SSOB01000025">
    <property type="protein sequence ID" value="THF76356.1"/>
    <property type="molecule type" value="Genomic_DNA"/>
</dbReference>
<proteinExistence type="predicted"/>
<name>A0A4S4BNE5_9BACL</name>
<evidence type="ECO:0000313" key="4">
    <source>
        <dbReference type="Proteomes" id="UP000310636"/>
    </source>
</evidence>
<dbReference type="PANTHER" id="PTHR41878">
    <property type="entry name" value="LEXA REPRESSOR-RELATED"/>
    <property type="match status" value="1"/>
</dbReference>
<comment type="caution">
    <text evidence="3">The sequence shown here is derived from an EMBL/GenBank/DDBJ whole genome shotgun (WGS) entry which is preliminary data.</text>
</comment>